<name>A0A3T0IIM5_9CAUD</name>
<accession>A0A3T0IIM5</accession>
<dbReference type="Proteomes" id="UP000290131">
    <property type="component" value="Segment"/>
</dbReference>
<evidence type="ECO:0000313" key="2">
    <source>
        <dbReference type="Proteomes" id="UP000290131"/>
    </source>
</evidence>
<keyword evidence="2" id="KW-1185">Reference proteome</keyword>
<protein>
    <submittedName>
        <fullName evidence="1">Uncharacterized protein</fullName>
    </submittedName>
</protein>
<sequence length="71" mass="8168">MKPSRFLIMLKNHFGYRISPKVANGRDLYLNGWAGYLSYDGMTDRPRGFVIGAKGQHLKAMCILHDQRILE</sequence>
<gene>
    <name evidence="1" type="ORF">SBP1_gp084</name>
</gene>
<dbReference type="EMBL" id="MK301608">
    <property type="protein sequence ID" value="AZU99676.1"/>
    <property type="molecule type" value="Genomic_DNA"/>
</dbReference>
<proteinExistence type="predicted"/>
<evidence type="ECO:0000313" key="1">
    <source>
        <dbReference type="EMBL" id="AZU99676.1"/>
    </source>
</evidence>
<reference evidence="1" key="1">
    <citation type="submission" date="2018-12" db="EMBL/GenBank/DDBJ databases">
        <title>Characterization of a N4-like bacteriophage infecting a coral-derived Vibrio strain.</title>
        <authorList>
            <person name="Huang S."/>
        </authorList>
    </citation>
    <scope>NUCLEOTIDE SEQUENCE [LARGE SCALE GENOMIC DNA]</scope>
</reference>
<organism evidence="1">
    <name type="scientific">Vibrio virus vB_VspP_SBP1</name>
    <dbReference type="NCBI Taxonomy" id="2500581"/>
    <lineage>
        <taxon>Viruses</taxon>
        <taxon>Duplodnaviria</taxon>
        <taxon>Heunggongvirae</taxon>
        <taxon>Uroviricota</taxon>
        <taxon>Caudoviricetes</taxon>
        <taxon>Schitoviridae</taxon>
        <taxon>Electravirus</taxon>
        <taxon>Electravirus Sbp1</taxon>
    </lineage>
</organism>